<keyword evidence="3" id="KW-1185">Reference proteome</keyword>
<reference evidence="2 3" key="1">
    <citation type="submission" date="2023-08" db="EMBL/GenBank/DDBJ databases">
        <title>Implementing the SeqCode for naming new Mesorhizobium species isolated from Vachellia karroo root nodules.</title>
        <authorList>
            <person name="Van Lill M."/>
        </authorList>
    </citation>
    <scope>NUCLEOTIDE SEQUENCE [LARGE SCALE GENOMIC DNA]</scope>
    <source>
        <strain evidence="2 3">MSK 1335</strain>
    </source>
</reference>
<gene>
    <name evidence="2" type="ORF">RFM68_15430</name>
</gene>
<evidence type="ECO:0000313" key="2">
    <source>
        <dbReference type="EMBL" id="MDX8525902.1"/>
    </source>
</evidence>
<dbReference type="RefSeq" id="WP_320233840.1">
    <property type="nucleotide sequence ID" value="NZ_JAVIJF010000010.1"/>
</dbReference>
<dbReference type="PANTHER" id="PTHR12461:SF105">
    <property type="entry name" value="HYPOXIA-INDUCIBLE FACTOR 1-ALPHA INHIBITOR"/>
    <property type="match status" value="1"/>
</dbReference>
<dbReference type="EMBL" id="JAVIJF010000010">
    <property type="protein sequence ID" value="MDX8525902.1"/>
    <property type="molecule type" value="Genomic_DNA"/>
</dbReference>
<dbReference type="Gene3D" id="2.60.120.650">
    <property type="entry name" value="Cupin"/>
    <property type="match status" value="1"/>
</dbReference>
<dbReference type="PROSITE" id="PS51184">
    <property type="entry name" value="JMJC"/>
    <property type="match status" value="1"/>
</dbReference>
<dbReference type="SUPFAM" id="SSF51197">
    <property type="entry name" value="Clavaminate synthase-like"/>
    <property type="match status" value="1"/>
</dbReference>
<sequence>MKLRTVQRIDSYNAGSFEKLIGNEEPFIFPIGWRALEKWSTDYLMSVAGDAIVNVSAAIDESSSPTSKVKAKFRDYIIYLVNKYANNNDSDKKPPYLKQFEIFKHYPELKADVDFSFLPGVKEMAFWLGARGSVTGLHCDPNHGVLGQVLGKKELYLFPYSQRAYLYPNSKYDPATECCDPDVRYPDYTVYPRLSGAEGLFAELEAGEAIFMPKKWYHQVVGKSINISVNCFFYSYTHAITTNIVAYRLPKMLHNAGLYRTGYCVCHPND</sequence>
<dbReference type="SMART" id="SM00558">
    <property type="entry name" value="JmjC"/>
    <property type="match status" value="1"/>
</dbReference>
<feature type="domain" description="JmjC" evidence="1">
    <location>
        <begin position="95"/>
        <end position="250"/>
    </location>
</feature>
<name>A0ABU4ZKL3_9HYPH</name>
<dbReference type="PANTHER" id="PTHR12461">
    <property type="entry name" value="HYPOXIA-INDUCIBLE FACTOR 1 ALPHA INHIBITOR-RELATED"/>
    <property type="match status" value="1"/>
</dbReference>
<evidence type="ECO:0000313" key="3">
    <source>
        <dbReference type="Proteomes" id="UP001276840"/>
    </source>
</evidence>
<comment type="caution">
    <text evidence="2">The sequence shown here is derived from an EMBL/GenBank/DDBJ whole genome shotgun (WGS) entry which is preliminary data.</text>
</comment>
<dbReference type="InterPro" id="IPR041667">
    <property type="entry name" value="Cupin_8"/>
</dbReference>
<protein>
    <submittedName>
        <fullName evidence="2">Cupin-like domain-containing protein</fullName>
    </submittedName>
</protein>
<dbReference type="InterPro" id="IPR003347">
    <property type="entry name" value="JmjC_dom"/>
</dbReference>
<proteinExistence type="predicted"/>
<evidence type="ECO:0000259" key="1">
    <source>
        <dbReference type="PROSITE" id="PS51184"/>
    </source>
</evidence>
<dbReference type="Pfam" id="PF13621">
    <property type="entry name" value="Cupin_8"/>
    <property type="match status" value="1"/>
</dbReference>
<organism evidence="2 3">
    <name type="scientific">Mesorhizobium montanum</name>
    <dbReference type="NCBI Taxonomy" id="3072323"/>
    <lineage>
        <taxon>Bacteria</taxon>
        <taxon>Pseudomonadati</taxon>
        <taxon>Pseudomonadota</taxon>
        <taxon>Alphaproteobacteria</taxon>
        <taxon>Hyphomicrobiales</taxon>
        <taxon>Phyllobacteriaceae</taxon>
        <taxon>Mesorhizobium</taxon>
    </lineage>
</organism>
<dbReference type="Proteomes" id="UP001276840">
    <property type="component" value="Unassembled WGS sequence"/>
</dbReference>
<accession>A0ABU4ZKL3</accession>